<name>A0ABX3IXF2_9PSED</name>
<proteinExistence type="predicted"/>
<reference evidence="1 2" key="1">
    <citation type="submission" date="2017-01" db="EMBL/GenBank/DDBJ databases">
        <title>Pseudomonas psychrotolerans genome sequencing and assembly.</title>
        <authorList>
            <person name="Vyas B."/>
            <person name="Mayilraj S."/>
        </authorList>
    </citation>
    <scope>NUCLEOTIDE SEQUENCE [LARGE SCALE GENOMIC DNA]</scope>
    <source>
        <strain evidence="1 2">SDS18</strain>
    </source>
</reference>
<dbReference type="EMBL" id="MTLN01000004">
    <property type="protein sequence ID" value="ONN71704.1"/>
    <property type="molecule type" value="Genomic_DNA"/>
</dbReference>
<organism evidence="1 2">
    <name type="scientific">Pseudomonas oryzihabitans</name>
    <dbReference type="NCBI Taxonomy" id="47885"/>
    <lineage>
        <taxon>Bacteria</taxon>
        <taxon>Pseudomonadati</taxon>
        <taxon>Pseudomonadota</taxon>
        <taxon>Gammaproteobacteria</taxon>
        <taxon>Pseudomonadales</taxon>
        <taxon>Pseudomonadaceae</taxon>
        <taxon>Pseudomonas</taxon>
    </lineage>
</organism>
<evidence type="ECO:0008006" key="3">
    <source>
        <dbReference type="Google" id="ProtNLM"/>
    </source>
</evidence>
<evidence type="ECO:0000313" key="1">
    <source>
        <dbReference type="EMBL" id="ONN71704.1"/>
    </source>
</evidence>
<dbReference type="Proteomes" id="UP000189310">
    <property type="component" value="Unassembled WGS sequence"/>
</dbReference>
<gene>
    <name evidence="1" type="ORF">BVL52_08660</name>
</gene>
<accession>A0ABX3IXF2</accession>
<protein>
    <recommendedName>
        <fullName evidence="3">CopG family transcriptional regulator</fullName>
    </recommendedName>
</protein>
<sequence>MPRELEIPIEERFAQFLREEAERQGKDPEALAGELMTRLLIKRTKPTSNRGTVTPFRRKT</sequence>
<evidence type="ECO:0000313" key="2">
    <source>
        <dbReference type="Proteomes" id="UP000189310"/>
    </source>
</evidence>
<comment type="caution">
    <text evidence="1">The sequence shown here is derived from an EMBL/GenBank/DDBJ whole genome shotgun (WGS) entry which is preliminary data.</text>
</comment>
<keyword evidence="2" id="KW-1185">Reference proteome</keyword>